<keyword evidence="3" id="KW-1185">Reference proteome</keyword>
<feature type="compositionally biased region" description="Basic and acidic residues" evidence="1">
    <location>
        <begin position="70"/>
        <end position="100"/>
    </location>
</feature>
<feature type="region of interest" description="Disordered" evidence="1">
    <location>
        <begin position="61"/>
        <end position="100"/>
    </location>
</feature>
<name>A0AAV5DW50_ELECO</name>
<evidence type="ECO:0000313" key="2">
    <source>
        <dbReference type="EMBL" id="GJN14352.1"/>
    </source>
</evidence>
<reference evidence="2" key="2">
    <citation type="submission" date="2021-12" db="EMBL/GenBank/DDBJ databases">
        <title>Resequencing data analysis of finger millet.</title>
        <authorList>
            <person name="Hatakeyama M."/>
            <person name="Aluri S."/>
            <person name="Balachadran M.T."/>
            <person name="Sivarajan S.R."/>
            <person name="Poveda L."/>
            <person name="Shimizu-Inatsugi R."/>
            <person name="Schlapbach R."/>
            <person name="Sreeman S.M."/>
            <person name="Shimizu K.K."/>
        </authorList>
    </citation>
    <scope>NUCLEOTIDE SEQUENCE</scope>
</reference>
<dbReference type="EMBL" id="BQKI01000071">
    <property type="protein sequence ID" value="GJN14352.1"/>
    <property type="molecule type" value="Genomic_DNA"/>
</dbReference>
<organism evidence="2 3">
    <name type="scientific">Eleusine coracana subsp. coracana</name>
    <dbReference type="NCBI Taxonomy" id="191504"/>
    <lineage>
        <taxon>Eukaryota</taxon>
        <taxon>Viridiplantae</taxon>
        <taxon>Streptophyta</taxon>
        <taxon>Embryophyta</taxon>
        <taxon>Tracheophyta</taxon>
        <taxon>Spermatophyta</taxon>
        <taxon>Magnoliopsida</taxon>
        <taxon>Liliopsida</taxon>
        <taxon>Poales</taxon>
        <taxon>Poaceae</taxon>
        <taxon>PACMAD clade</taxon>
        <taxon>Chloridoideae</taxon>
        <taxon>Cynodonteae</taxon>
        <taxon>Eleusininae</taxon>
        <taxon>Eleusine</taxon>
    </lineage>
</organism>
<evidence type="ECO:0000313" key="3">
    <source>
        <dbReference type="Proteomes" id="UP001054889"/>
    </source>
</evidence>
<protein>
    <submittedName>
        <fullName evidence="2">Uncharacterized protein</fullName>
    </submittedName>
</protein>
<dbReference type="AlphaFoldDB" id="A0AAV5DW50"/>
<feature type="region of interest" description="Disordered" evidence="1">
    <location>
        <begin position="1"/>
        <end position="35"/>
    </location>
</feature>
<gene>
    <name evidence="2" type="primary">gb01170</name>
    <name evidence="2" type="ORF">PR202_gb01170</name>
</gene>
<accession>A0AAV5DW50</accession>
<reference evidence="2" key="1">
    <citation type="journal article" date="2018" name="DNA Res.">
        <title>Multiple hybrid de novo genome assembly of finger millet, an orphan allotetraploid crop.</title>
        <authorList>
            <person name="Hatakeyama M."/>
            <person name="Aluri S."/>
            <person name="Balachadran M.T."/>
            <person name="Sivarajan S.R."/>
            <person name="Patrignani A."/>
            <person name="Gruter S."/>
            <person name="Poveda L."/>
            <person name="Shimizu-Inatsugi R."/>
            <person name="Baeten J."/>
            <person name="Francoijs K.J."/>
            <person name="Nataraja K.N."/>
            <person name="Reddy Y.A.N."/>
            <person name="Phadnis S."/>
            <person name="Ravikumar R.L."/>
            <person name="Schlapbach R."/>
            <person name="Sreeman S.M."/>
            <person name="Shimizu K.K."/>
        </authorList>
    </citation>
    <scope>NUCLEOTIDE SEQUENCE</scope>
</reference>
<evidence type="ECO:0000256" key="1">
    <source>
        <dbReference type="SAM" id="MobiDB-lite"/>
    </source>
</evidence>
<comment type="caution">
    <text evidence="2">The sequence shown here is derived from an EMBL/GenBank/DDBJ whole genome shotgun (WGS) entry which is preliminary data.</text>
</comment>
<sequence length="100" mass="11377">MRDEELGGSTASGEREHRHSGAIGRCYHGRDPPRWGWDAHQQSEVRMLWRACVRGGDGDECGGMGMLPGEAREREKNRGEEKRQGEEEWSQHDDKVMVIS</sequence>
<proteinExistence type="predicted"/>
<dbReference type="Proteomes" id="UP001054889">
    <property type="component" value="Unassembled WGS sequence"/>
</dbReference>